<comment type="caution">
    <text evidence="1">The sequence shown here is derived from an EMBL/GenBank/DDBJ whole genome shotgun (WGS) entry which is preliminary data.</text>
</comment>
<sequence>MRRKSSVSSGTCYKMPIAPGLRHIQNLFCLADDINRPERNVLANQNEEFWEKFYMSACQSLTGSIVIELYPDFYKSDERSGAKVPHYSEMNIKGAVDAAFKLRLKKGSGGQKLISFMFAVADETVAKAIKKELDARALNLPNGISQKKIGPVLQNADKKESVVACNEIESRPADNQAEEERGGRYASPERKMVMAELFKLSKARKKKELQRISQKLSKLSKEDLAEVLEEQDGDKLYDALEIIIETQPKPPRPIIPEDIPSPQDMALDAVVQKALSEYKRNRL</sequence>
<evidence type="ECO:0008006" key="3">
    <source>
        <dbReference type="Google" id="ProtNLM"/>
    </source>
</evidence>
<dbReference type="Proteomes" id="UP000623967">
    <property type="component" value="Unassembled WGS sequence"/>
</dbReference>
<protein>
    <recommendedName>
        <fullName evidence="3">Replication protein</fullName>
    </recommendedName>
</protein>
<keyword evidence="2" id="KW-1185">Reference proteome</keyword>
<accession>A0ABS1TQF9</accession>
<feature type="non-terminal residue" evidence="1">
    <location>
        <position position="283"/>
    </location>
</feature>
<dbReference type="EMBL" id="JAESWB010000217">
    <property type="protein sequence ID" value="MBL4953527.1"/>
    <property type="molecule type" value="Genomic_DNA"/>
</dbReference>
<evidence type="ECO:0000313" key="2">
    <source>
        <dbReference type="Proteomes" id="UP000623967"/>
    </source>
</evidence>
<gene>
    <name evidence="1" type="ORF">JK635_15140</name>
</gene>
<name>A0ABS1TQF9_9BACI</name>
<reference evidence="1 2" key="1">
    <citation type="submission" date="2021-01" db="EMBL/GenBank/DDBJ databases">
        <title>Genome public.</title>
        <authorList>
            <person name="Liu C."/>
            <person name="Sun Q."/>
        </authorList>
    </citation>
    <scope>NUCLEOTIDE SEQUENCE [LARGE SCALE GENOMIC DNA]</scope>
    <source>
        <strain evidence="1 2">YIM B02564</strain>
    </source>
</reference>
<proteinExistence type="predicted"/>
<organism evidence="1 2">
    <name type="scientific">Neobacillus paridis</name>
    <dbReference type="NCBI Taxonomy" id="2803862"/>
    <lineage>
        <taxon>Bacteria</taxon>
        <taxon>Bacillati</taxon>
        <taxon>Bacillota</taxon>
        <taxon>Bacilli</taxon>
        <taxon>Bacillales</taxon>
        <taxon>Bacillaceae</taxon>
        <taxon>Neobacillus</taxon>
    </lineage>
</organism>
<evidence type="ECO:0000313" key="1">
    <source>
        <dbReference type="EMBL" id="MBL4953527.1"/>
    </source>
</evidence>